<protein>
    <submittedName>
        <fullName evidence="2">Uncharacterized protein</fullName>
    </submittedName>
</protein>
<keyword evidence="1" id="KW-0472">Membrane</keyword>
<dbReference type="STRING" id="880724.Metig_0559"/>
<dbReference type="HOGENOM" id="CLU_2645916_0_0_2"/>
<dbReference type="GeneID" id="10643397"/>
<accession>F6BC32</accession>
<dbReference type="EMBL" id="CP002737">
    <property type="protein sequence ID" value="AEF96113.1"/>
    <property type="molecule type" value="Genomic_DNA"/>
</dbReference>
<feature type="transmembrane region" description="Helical" evidence="1">
    <location>
        <begin position="23"/>
        <end position="41"/>
    </location>
</feature>
<organism evidence="3">
    <name type="scientific">Methanotorris igneus (strain DSM 5666 / JCM 11834 / Kol 5)</name>
    <dbReference type="NCBI Taxonomy" id="880724"/>
    <lineage>
        <taxon>Archaea</taxon>
        <taxon>Methanobacteriati</taxon>
        <taxon>Methanobacteriota</taxon>
        <taxon>Methanomada group</taxon>
        <taxon>Methanococci</taxon>
        <taxon>Methanococcales</taxon>
        <taxon>Methanocaldococcaceae</taxon>
        <taxon>Methanotorris</taxon>
    </lineage>
</organism>
<keyword evidence="1" id="KW-1133">Transmembrane helix</keyword>
<reference evidence="2 3" key="1">
    <citation type="submission" date="2011-05" db="EMBL/GenBank/DDBJ databases">
        <title>Complete sequence of Methanotorris igneus Kol 5.</title>
        <authorList>
            <consortium name="US DOE Joint Genome Institute"/>
            <person name="Lucas S."/>
            <person name="Han J."/>
            <person name="Lapidus A."/>
            <person name="Cheng J.-F."/>
            <person name="Goodwin L."/>
            <person name="Pitluck S."/>
            <person name="Peters L."/>
            <person name="Mikhailova N."/>
            <person name="Chertkov O."/>
            <person name="Han C."/>
            <person name="Tapia R."/>
            <person name="Land M."/>
            <person name="Hauser L."/>
            <person name="Kyrpides N."/>
            <person name="Ivanova N."/>
            <person name="Pagani I."/>
            <person name="Sieprawska-Lupa M."/>
            <person name="Whitman W."/>
            <person name="Woyke T."/>
        </authorList>
    </citation>
    <scope>NUCLEOTIDE SEQUENCE [LARGE SCALE GENOMIC DNA]</scope>
    <source>
        <strain evidence="3">DSM 5666 / JCM 11834 / Kol 5</strain>
    </source>
</reference>
<dbReference type="Proteomes" id="UP000009227">
    <property type="component" value="Chromosome"/>
</dbReference>
<evidence type="ECO:0000313" key="2">
    <source>
        <dbReference type="EMBL" id="AEF96113.1"/>
    </source>
</evidence>
<proteinExistence type="predicted"/>
<sequence>MPFSYGPSMAVYPKAGYSGGDSMFTMILLILVIVLLVYLIVRKPNTDNERLVKMEKDIEEIKETVKELKRKWEEIE</sequence>
<name>F6BC32_METIK</name>
<dbReference type="KEGG" id="mig:Metig_0559"/>
<evidence type="ECO:0000256" key="1">
    <source>
        <dbReference type="SAM" id="Phobius"/>
    </source>
</evidence>
<keyword evidence="1" id="KW-0812">Transmembrane</keyword>
<evidence type="ECO:0000313" key="3">
    <source>
        <dbReference type="Proteomes" id="UP000009227"/>
    </source>
</evidence>
<gene>
    <name evidence="2" type="ordered locus">Metig_0559</name>
</gene>
<dbReference type="AlphaFoldDB" id="F6BC32"/>
<keyword evidence="3" id="KW-1185">Reference proteome</keyword>
<dbReference type="RefSeq" id="WP_013798720.1">
    <property type="nucleotide sequence ID" value="NC_015562.1"/>
</dbReference>